<reference evidence="1" key="2">
    <citation type="submission" date="2023-06" db="EMBL/GenBank/DDBJ databases">
        <authorList>
            <person name="Ma L."/>
            <person name="Liu K.-W."/>
            <person name="Li Z."/>
            <person name="Hsiao Y.-Y."/>
            <person name="Qi Y."/>
            <person name="Fu T."/>
            <person name="Tang G."/>
            <person name="Zhang D."/>
            <person name="Sun W.-H."/>
            <person name="Liu D.-K."/>
            <person name="Li Y."/>
            <person name="Chen G.-Z."/>
            <person name="Liu X.-D."/>
            <person name="Liao X.-Y."/>
            <person name="Jiang Y.-T."/>
            <person name="Yu X."/>
            <person name="Hao Y."/>
            <person name="Huang J."/>
            <person name="Zhao X.-W."/>
            <person name="Ke S."/>
            <person name="Chen Y.-Y."/>
            <person name="Wu W.-L."/>
            <person name="Hsu J.-L."/>
            <person name="Lin Y.-F."/>
            <person name="Huang M.-D."/>
            <person name="Li C.-Y."/>
            <person name="Huang L."/>
            <person name="Wang Z.-W."/>
            <person name="Zhao X."/>
            <person name="Zhong W.-Y."/>
            <person name="Peng D.-H."/>
            <person name="Ahmad S."/>
            <person name="Lan S."/>
            <person name="Zhang J.-S."/>
            <person name="Tsai W.-C."/>
            <person name="Van De Peer Y."/>
            <person name="Liu Z.-J."/>
        </authorList>
    </citation>
    <scope>NUCLEOTIDE SEQUENCE</scope>
    <source>
        <strain evidence="1">SCP</strain>
        <tissue evidence="1">Leaves</tissue>
    </source>
</reference>
<accession>A0AAV9BLF4</accession>
<evidence type="ECO:0000313" key="2">
    <source>
        <dbReference type="Proteomes" id="UP001179952"/>
    </source>
</evidence>
<organism evidence="1 2">
    <name type="scientific">Acorus gramineus</name>
    <name type="common">Dwarf sweet flag</name>
    <dbReference type="NCBI Taxonomy" id="55184"/>
    <lineage>
        <taxon>Eukaryota</taxon>
        <taxon>Viridiplantae</taxon>
        <taxon>Streptophyta</taxon>
        <taxon>Embryophyta</taxon>
        <taxon>Tracheophyta</taxon>
        <taxon>Spermatophyta</taxon>
        <taxon>Magnoliopsida</taxon>
        <taxon>Liliopsida</taxon>
        <taxon>Acoraceae</taxon>
        <taxon>Acorus</taxon>
    </lineage>
</organism>
<protein>
    <submittedName>
        <fullName evidence="1">Uncharacterized protein</fullName>
    </submittedName>
</protein>
<dbReference type="EMBL" id="JAUJYN010000002">
    <property type="protein sequence ID" value="KAK1277485.1"/>
    <property type="molecule type" value="Genomic_DNA"/>
</dbReference>
<comment type="caution">
    <text evidence="1">The sequence shown here is derived from an EMBL/GenBank/DDBJ whole genome shotgun (WGS) entry which is preliminary data.</text>
</comment>
<dbReference type="AlphaFoldDB" id="A0AAV9BLF4"/>
<gene>
    <name evidence="1" type="ORF">QJS04_geneDACA019671</name>
</gene>
<dbReference type="Proteomes" id="UP001179952">
    <property type="component" value="Unassembled WGS sequence"/>
</dbReference>
<reference evidence="1" key="1">
    <citation type="journal article" date="2023" name="Nat. Commun.">
        <title>Diploid and tetraploid genomes of Acorus and the evolution of monocots.</title>
        <authorList>
            <person name="Ma L."/>
            <person name="Liu K.W."/>
            <person name="Li Z."/>
            <person name="Hsiao Y.Y."/>
            <person name="Qi Y."/>
            <person name="Fu T."/>
            <person name="Tang G.D."/>
            <person name="Zhang D."/>
            <person name="Sun W.H."/>
            <person name="Liu D.K."/>
            <person name="Li Y."/>
            <person name="Chen G.Z."/>
            <person name="Liu X.D."/>
            <person name="Liao X.Y."/>
            <person name="Jiang Y.T."/>
            <person name="Yu X."/>
            <person name="Hao Y."/>
            <person name="Huang J."/>
            <person name="Zhao X.W."/>
            <person name="Ke S."/>
            <person name="Chen Y.Y."/>
            <person name="Wu W.L."/>
            <person name="Hsu J.L."/>
            <person name="Lin Y.F."/>
            <person name="Huang M.D."/>
            <person name="Li C.Y."/>
            <person name="Huang L."/>
            <person name="Wang Z.W."/>
            <person name="Zhao X."/>
            <person name="Zhong W.Y."/>
            <person name="Peng D.H."/>
            <person name="Ahmad S."/>
            <person name="Lan S."/>
            <person name="Zhang J.S."/>
            <person name="Tsai W.C."/>
            <person name="Van de Peer Y."/>
            <person name="Liu Z.J."/>
        </authorList>
    </citation>
    <scope>NUCLEOTIDE SEQUENCE</scope>
    <source>
        <strain evidence="1">SCP</strain>
    </source>
</reference>
<keyword evidence="2" id="KW-1185">Reference proteome</keyword>
<evidence type="ECO:0000313" key="1">
    <source>
        <dbReference type="EMBL" id="KAK1277485.1"/>
    </source>
</evidence>
<proteinExistence type="predicted"/>
<sequence length="396" mass="44417">MFKNKILVRSHAPPSTTSSFHLRQLTLSTPSPFSTSLALHIDSLCWSLSRRHRLSCLCQSHHIYVIYLGNQSRSAAEAVEEIVGTLSISHVGEEEEVKCGSVIAKAIGRGLRCVFLEREWRCVGDGYFVDSCFSRDEEKKHLLSFHLTVQPDKNDGFVFIVAPDVVRFTRHKLEDMLSLKLRQQFDCGEEVVVDCDSLLTSCSILPSLVDGHVIGISKSPPSGKHFDRLEELWSFKHGLALQSDFFMNIQITRSGLVNRQWFPSSFVLQSSGLTPAPQTVRSLKSICAFQSFLTAVEAWDFFGGGQLKTKDICRIGIGPDLPLWQKATDNIPSLKNKLDAQESTNDIFSALRRMLLDQGIRFPYSKASFWTSLCQQEVRAGSDSRGLSFSNYGTLR</sequence>
<name>A0AAV9BLF4_ACOGR</name>